<evidence type="ECO:0000313" key="3">
    <source>
        <dbReference type="EMBL" id="MCP9611787.1"/>
    </source>
</evidence>
<organism evidence="3 4">
    <name type="scientific">Coprobacter tertius</name>
    <dbReference type="NCBI Taxonomy" id="2944915"/>
    <lineage>
        <taxon>Bacteria</taxon>
        <taxon>Pseudomonadati</taxon>
        <taxon>Bacteroidota</taxon>
        <taxon>Bacteroidia</taxon>
        <taxon>Bacteroidales</taxon>
        <taxon>Barnesiellaceae</taxon>
        <taxon>Coprobacter</taxon>
    </lineage>
</organism>
<proteinExistence type="predicted"/>
<accession>A0ABT1MGN4</accession>
<dbReference type="PANTHER" id="PTHR47618:SF1">
    <property type="entry name" value="BIFUNCTIONAL OLIGORIBONUCLEASE AND PAP PHOSPHATASE NRNA"/>
    <property type="match status" value="1"/>
</dbReference>
<dbReference type="SUPFAM" id="SSF64182">
    <property type="entry name" value="DHH phosphoesterases"/>
    <property type="match status" value="1"/>
</dbReference>
<evidence type="ECO:0000259" key="2">
    <source>
        <dbReference type="Pfam" id="PF02272"/>
    </source>
</evidence>
<feature type="domain" description="DDH" evidence="1">
    <location>
        <begin position="23"/>
        <end position="175"/>
    </location>
</feature>
<dbReference type="PANTHER" id="PTHR47618">
    <property type="entry name" value="BIFUNCTIONAL OLIGORIBONUCLEASE AND PAP PHOSPHATASE NRNA"/>
    <property type="match status" value="1"/>
</dbReference>
<protein>
    <submittedName>
        <fullName evidence="3">Bifunctional oligoribonuclease/PAP phosphatase NrnA</fullName>
    </submittedName>
</protein>
<dbReference type="RefSeq" id="WP_255026810.1">
    <property type="nucleotide sequence ID" value="NZ_JANDHW010000005.1"/>
</dbReference>
<dbReference type="InterPro" id="IPR003156">
    <property type="entry name" value="DHHA1_dom"/>
</dbReference>
<dbReference type="Gene3D" id="3.10.310.30">
    <property type="match status" value="1"/>
</dbReference>
<evidence type="ECO:0000313" key="4">
    <source>
        <dbReference type="Proteomes" id="UP001205603"/>
    </source>
</evidence>
<dbReference type="InterPro" id="IPR001667">
    <property type="entry name" value="DDH_dom"/>
</dbReference>
<dbReference type="EMBL" id="JANDHW010000005">
    <property type="protein sequence ID" value="MCP9611787.1"/>
    <property type="molecule type" value="Genomic_DNA"/>
</dbReference>
<dbReference type="Pfam" id="PF02272">
    <property type="entry name" value="DHHA1"/>
    <property type="match status" value="1"/>
</dbReference>
<dbReference type="Pfam" id="PF01368">
    <property type="entry name" value="DHH"/>
    <property type="match status" value="1"/>
</dbReference>
<dbReference type="Proteomes" id="UP001205603">
    <property type="component" value="Unassembled WGS sequence"/>
</dbReference>
<evidence type="ECO:0000259" key="1">
    <source>
        <dbReference type="Pfam" id="PF01368"/>
    </source>
</evidence>
<comment type="caution">
    <text evidence="3">The sequence shown here is derived from an EMBL/GenBank/DDBJ whole genome shotgun (WGS) entry which is preliminary data.</text>
</comment>
<dbReference type="InterPro" id="IPR051319">
    <property type="entry name" value="Oligoribo/pAp-PDE_c-di-AMP_PDE"/>
</dbReference>
<name>A0ABT1MGN4_9BACT</name>
<feature type="domain" description="DHHA1" evidence="2">
    <location>
        <begin position="255"/>
        <end position="332"/>
    </location>
</feature>
<sequence>MMSKIISENKVAQVAKLIDKAKNIVIVCHIAPDGDAIGSSLGMYHFLNALDKMTTVVIPDAMPDNLLFLKGTKEILNYSKYPEFAGELIEKADLIFCLDFNALKRLGEKMEVAIASSKARKVMVDHHLDPEGFCDVTISHPEISSTSELVFRLICRMGMFDLFETDSATAIYTGMMTDTGNFTYNSNKSDMYFIIEELIKKGIDKDEIYTKVFNTNTVDKIRLNGYAVSEKLEVFPKHKAAMITLTREELNRYHYRKGDSEGLVNVPLGIENIVFSAFFREEKDFIKVSLRSRGSFPANKVASEHFNGGGHLNAAGGEFYGTMEEIKERFVKILPLYNQYL</sequence>
<dbReference type="InterPro" id="IPR038763">
    <property type="entry name" value="DHH_sf"/>
</dbReference>
<keyword evidence="4" id="KW-1185">Reference proteome</keyword>
<reference evidence="3 4" key="1">
    <citation type="submission" date="2022-07" db="EMBL/GenBank/DDBJ databases">
        <title>Fecal culturing of patients with breast cancer.</title>
        <authorList>
            <person name="Teng N.M.Y."/>
            <person name="Kiu R."/>
            <person name="Evans R."/>
            <person name="Baker D.J."/>
            <person name="Zenner C."/>
            <person name="Robinson S.D."/>
            <person name="Hall L.J."/>
        </authorList>
    </citation>
    <scope>NUCLEOTIDE SEQUENCE [LARGE SCALE GENOMIC DNA]</scope>
    <source>
        <strain evidence="3 4">LH1063</strain>
    </source>
</reference>
<dbReference type="Gene3D" id="3.90.1640.10">
    <property type="entry name" value="inorganic pyrophosphatase (n-terminal core)"/>
    <property type="match status" value="1"/>
</dbReference>
<gene>
    <name evidence="3" type="ORF">NMU02_06755</name>
</gene>